<comment type="caution">
    <text evidence="1">The sequence shown here is derived from an EMBL/GenBank/DDBJ whole genome shotgun (WGS) entry which is preliminary data.</text>
</comment>
<dbReference type="SUPFAM" id="SSF53098">
    <property type="entry name" value="Ribonuclease H-like"/>
    <property type="match status" value="1"/>
</dbReference>
<keyword evidence="2" id="KW-1185">Reference proteome</keyword>
<gene>
    <name evidence="1" type="ORF">PMEA_00001954</name>
</gene>
<dbReference type="EMBL" id="CALNXJ010000010">
    <property type="protein sequence ID" value="CAH3107298.1"/>
    <property type="molecule type" value="Genomic_DNA"/>
</dbReference>
<dbReference type="Gene3D" id="3.30.420.10">
    <property type="entry name" value="Ribonuclease H-like superfamily/Ribonuclease H"/>
    <property type="match status" value="1"/>
</dbReference>
<sequence length="247" mass="28285">MIRSMIRDLIRDSVRDPIPDQVRYPIPDQVRYPIRDPIPSAPVILGHFRSFLVFVTTPALCISSKQQNHKWSENIVQIKHSCEIITSNVGPSSTTRHTVLIGHNSSVFDTPTLLRCAGLDFKQMLSSMNFSFVYSLHLLKTLTKNRHTSLNLGGKARKSNLPSVFKTLFDEYFQAHYALEGVRALRRVLFEFPLKLTDEDIWQRAHKAKPNSKTCRRRPFVTGSSPFILRRWKRSISGSFETGASRS</sequence>
<dbReference type="AlphaFoldDB" id="A0AAU9WAE3"/>
<evidence type="ECO:0000313" key="2">
    <source>
        <dbReference type="Proteomes" id="UP001159428"/>
    </source>
</evidence>
<evidence type="ECO:0008006" key="3">
    <source>
        <dbReference type="Google" id="ProtNLM"/>
    </source>
</evidence>
<dbReference type="InterPro" id="IPR036397">
    <property type="entry name" value="RNaseH_sf"/>
</dbReference>
<accession>A0AAU9WAE3</accession>
<dbReference type="GO" id="GO:0003676">
    <property type="term" value="F:nucleic acid binding"/>
    <property type="evidence" value="ECO:0007669"/>
    <property type="project" value="InterPro"/>
</dbReference>
<organism evidence="1 2">
    <name type="scientific">Pocillopora meandrina</name>
    <dbReference type="NCBI Taxonomy" id="46732"/>
    <lineage>
        <taxon>Eukaryota</taxon>
        <taxon>Metazoa</taxon>
        <taxon>Cnidaria</taxon>
        <taxon>Anthozoa</taxon>
        <taxon>Hexacorallia</taxon>
        <taxon>Scleractinia</taxon>
        <taxon>Astrocoeniina</taxon>
        <taxon>Pocilloporidae</taxon>
        <taxon>Pocillopora</taxon>
    </lineage>
</organism>
<dbReference type="Proteomes" id="UP001159428">
    <property type="component" value="Unassembled WGS sequence"/>
</dbReference>
<evidence type="ECO:0000313" key="1">
    <source>
        <dbReference type="EMBL" id="CAH3107298.1"/>
    </source>
</evidence>
<name>A0AAU9WAE3_9CNID</name>
<dbReference type="InterPro" id="IPR012337">
    <property type="entry name" value="RNaseH-like_sf"/>
</dbReference>
<reference evidence="1 2" key="1">
    <citation type="submission" date="2022-05" db="EMBL/GenBank/DDBJ databases">
        <authorList>
            <consortium name="Genoscope - CEA"/>
            <person name="William W."/>
        </authorList>
    </citation>
    <scope>NUCLEOTIDE SEQUENCE [LARGE SCALE GENOMIC DNA]</scope>
</reference>
<protein>
    <recommendedName>
        <fullName evidence="3">DNA-directed DNA polymerase</fullName>
    </recommendedName>
</protein>
<proteinExistence type="predicted"/>